<evidence type="ECO:0000313" key="2">
    <source>
        <dbReference type="Proteomes" id="UP000250235"/>
    </source>
</evidence>
<proteinExistence type="predicted"/>
<sequence length="203" mass="22682">MASSLFSNTIYVCFDSVLAMDNAGMVAMFTALEASGLQKFLGCPSVIFESTLVEFFHDASVRDDLVVSAVHGQQVLDMLSKLHLFVIDELKMQTQEHGLKWEKTCCSKVFEGHHRDRGAVISRSNTNFRSICWIRTKTMANGSLLIQEGNDLWMKIPRPAVSCRLEILRQRSYDDTLPPISESFMSGLVLTSEINHAKTSGSN</sequence>
<name>A0A2Z7A746_9LAMI</name>
<evidence type="ECO:0000313" key="1">
    <source>
        <dbReference type="EMBL" id="KZV14672.1"/>
    </source>
</evidence>
<protein>
    <submittedName>
        <fullName evidence="1">Uncharacterized protein</fullName>
    </submittedName>
</protein>
<dbReference type="AlphaFoldDB" id="A0A2Z7A746"/>
<keyword evidence="2" id="KW-1185">Reference proteome</keyword>
<dbReference type="Proteomes" id="UP000250235">
    <property type="component" value="Unassembled WGS sequence"/>
</dbReference>
<dbReference type="EMBL" id="KV020259">
    <property type="protein sequence ID" value="KZV14672.1"/>
    <property type="molecule type" value="Genomic_DNA"/>
</dbReference>
<gene>
    <name evidence="1" type="ORF">F511_41663</name>
</gene>
<accession>A0A2Z7A746</accession>
<reference evidence="1 2" key="1">
    <citation type="journal article" date="2015" name="Proc. Natl. Acad. Sci. U.S.A.">
        <title>The resurrection genome of Boea hygrometrica: A blueprint for survival of dehydration.</title>
        <authorList>
            <person name="Xiao L."/>
            <person name="Yang G."/>
            <person name="Zhang L."/>
            <person name="Yang X."/>
            <person name="Zhao S."/>
            <person name="Ji Z."/>
            <person name="Zhou Q."/>
            <person name="Hu M."/>
            <person name="Wang Y."/>
            <person name="Chen M."/>
            <person name="Xu Y."/>
            <person name="Jin H."/>
            <person name="Xiao X."/>
            <person name="Hu G."/>
            <person name="Bao F."/>
            <person name="Hu Y."/>
            <person name="Wan P."/>
            <person name="Li L."/>
            <person name="Deng X."/>
            <person name="Kuang T."/>
            <person name="Xiang C."/>
            <person name="Zhu J.K."/>
            <person name="Oliver M.J."/>
            <person name="He Y."/>
        </authorList>
    </citation>
    <scope>NUCLEOTIDE SEQUENCE [LARGE SCALE GENOMIC DNA]</scope>
    <source>
        <strain evidence="2">cv. XS01</strain>
    </source>
</reference>
<organism evidence="1 2">
    <name type="scientific">Dorcoceras hygrometricum</name>
    <dbReference type="NCBI Taxonomy" id="472368"/>
    <lineage>
        <taxon>Eukaryota</taxon>
        <taxon>Viridiplantae</taxon>
        <taxon>Streptophyta</taxon>
        <taxon>Embryophyta</taxon>
        <taxon>Tracheophyta</taxon>
        <taxon>Spermatophyta</taxon>
        <taxon>Magnoliopsida</taxon>
        <taxon>eudicotyledons</taxon>
        <taxon>Gunneridae</taxon>
        <taxon>Pentapetalae</taxon>
        <taxon>asterids</taxon>
        <taxon>lamiids</taxon>
        <taxon>Lamiales</taxon>
        <taxon>Gesneriaceae</taxon>
        <taxon>Didymocarpoideae</taxon>
        <taxon>Trichosporeae</taxon>
        <taxon>Loxocarpinae</taxon>
        <taxon>Dorcoceras</taxon>
    </lineage>
</organism>